<dbReference type="EMBL" id="GBXM01097270">
    <property type="protein sequence ID" value="JAH11307.1"/>
    <property type="molecule type" value="Transcribed_RNA"/>
</dbReference>
<protein>
    <submittedName>
        <fullName evidence="1">Uncharacterized protein</fullName>
    </submittedName>
</protein>
<evidence type="ECO:0000313" key="1">
    <source>
        <dbReference type="EMBL" id="JAH11307.1"/>
    </source>
</evidence>
<dbReference type="AlphaFoldDB" id="A0A0E9Q481"/>
<sequence>MLTIFTIKTLYKNREPLRVRVCLASTVSK</sequence>
<reference evidence="1" key="1">
    <citation type="submission" date="2014-11" db="EMBL/GenBank/DDBJ databases">
        <authorList>
            <person name="Amaro Gonzalez C."/>
        </authorList>
    </citation>
    <scope>NUCLEOTIDE SEQUENCE</scope>
</reference>
<name>A0A0E9Q481_ANGAN</name>
<proteinExistence type="predicted"/>
<reference evidence="1" key="2">
    <citation type="journal article" date="2015" name="Fish Shellfish Immunol.">
        <title>Early steps in the European eel (Anguilla anguilla)-Vibrio vulnificus interaction in the gills: Role of the RtxA13 toxin.</title>
        <authorList>
            <person name="Callol A."/>
            <person name="Pajuelo D."/>
            <person name="Ebbesson L."/>
            <person name="Teles M."/>
            <person name="MacKenzie S."/>
            <person name="Amaro C."/>
        </authorList>
    </citation>
    <scope>NUCLEOTIDE SEQUENCE</scope>
</reference>
<organism evidence="1">
    <name type="scientific">Anguilla anguilla</name>
    <name type="common">European freshwater eel</name>
    <name type="synonym">Muraena anguilla</name>
    <dbReference type="NCBI Taxonomy" id="7936"/>
    <lineage>
        <taxon>Eukaryota</taxon>
        <taxon>Metazoa</taxon>
        <taxon>Chordata</taxon>
        <taxon>Craniata</taxon>
        <taxon>Vertebrata</taxon>
        <taxon>Euteleostomi</taxon>
        <taxon>Actinopterygii</taxon>
        <taxon>Neopterygii</taxon>
        <taxon>Teleostei</taxon>
        <taxon>Anguilliformes</taxon>
        <taxon>Anguillidae</taxon>
        <taxon>Anguilla</taxon>
    </lineage>
</organism>
<accession>A0A0E9Q481</accession>